<dbReference type="PROSITE" id="PS00028">
    <property type="entry name" value="ZINC_FINGER_C2H2_1"/>
    <property type="match status" value="17"/>
</dbReference>
<feature type="compositionally biased region" description="Low complexity" evidence="6">
    <location>
        <begin position="325"/>
        <end position="335"/>
    </location>
</feature>
<feature type="compositionally biased region" description="Basic and acidic residues" evidence="6">
    <location>
        <begin position="1256"/>
        <end position="1283"/>
    </location>
</feature>
<dbReference type="OrthoDB" id="10014897at2759"/>
<feature type="compositionally biased region" description="Polar residues" evidence="6">
    <location>
        <begin position="496"/>
        <end position="506"/>
    </location>
</feature>
<name>A0A8B8GS50_9HEMI</name>
<feature type="domain" description="C2H2-type" evidence="7">
    <location>
        <begin position="228"/>
        <end position="255"/>
    </location>
</feature>
<keyword evidence="1" id="KW-0479">Metal-binding</keyword>
<keyword evidence="4" id="KW-0862">Zinc</keyword>
<feature type="domain" description="C2H2-type" evidence="7">
    <location>
        <begin position="172"/>
        <end position="199"/>
    </location>
</feature>
<feature type="domain" description="C2H2-type" evidence="7">
    <location>
        <begin position="665"/>
        <end position="693"/>
    </location>
</feature>
<feature type="domain" description="C2H2-type" evidence="7">
    <location>
        <begin position="296"/>
        <end position="324"/>
    </location>
</feature>
<keyword evidence="2" id="KW-0677">Repeat</keyword>
<dbReference type="CTD" id="36609"/>
<feature type="compositionally biased region" description="Basic and acidic residues" evidence="6">
    <location>
        <begin position="555"/>
        <end position="566"/>
    </location>
</feature>
<feature type="domain" description="C2H2-type" evidence="7">
    <location>
        <begin position="1028"/>
        <end position="1051"/>
    </location>
</feature>
<dbReference type="GeneID" id="112694248"/>
<dbReference type="PROSITE" id="PS50157">
    <property type="entry name" value="ZINC_FINGER_C2H2_2"/>
    <property type="match status" value="15"/>
</dbReference>
<dbReference type="Pfam" id="PF00096">
    <property type="entry name" value="zf-C2H2"/>
    <property type="match status" value="4"/>
</dbReference>
<dbReference type="GO" id="GO:0005634">
    <property type="term" value="C:nucleus"/>
    <property type="evidence" value="ECO:0007669"/>
    <property type="project" value="UniProtKB-ARBA"/>
</dbReference>
<gene>
    <name evidence="9" type="primary">LOC112694248</name>
</gene>
<feature type="region of interest" description="Disordered" evidence="6">
    <location>
        <begin position="1239"/>
        <end position="1335"/>
    </location>
</feature>
<feature type="compositionally biased region" description="Basic residues" evidence="6">
    <location>
        <begin position="124"/>
        <end position="138"/>
    </location>
</feature>
<reference evidence="9" key="1">
    <citation type="submission" date="2025-08" db="UniProtKB">
        <authorList>
            <consortium name="RefSeq"/>
        </authorList>
    </citation>
    <scope>IDENTIFICATION</scope>
    <source>
        <tissue evidence="9">Whole body</tissue>
    </source>
</reference>
<evidence type="ECO:0000313" key="8">
    <source>
        <dbReference type="Proteomes" id="UP000694846"/>
    </source>
</evidence>
<dbReference type="SMART" id="SM00355">
    <property type="entry name" value="ZnF_C2H2"/>
    <property type="match status" value="24"/>
</dbReference>
<evidence type="ECO:0000259" key="7">
    <source>
        <dbReference type="PROSITE" id="PS50157"/>
    </source>
</evidence>
<sequence>MSRRKQATPRSLRHGNPDAEDVFDDEDIMPPLSPTGSGSTKSDDDEGDEDEDEEECIVDDDLSASFTEDSNHSLFSEALSGAGEVSTEEAASSWSSAVSEDHTSPDSCTTSNSRPGSTVEHHRDNHHHRHHHPRHHSRPSSYATATVAAAAAAAAAATAAAAAANSNEANPYACQYCDKTFPRGSYLKKHEQTHGESMPFKCQFCRRLFKHKRSRDRHVKLHTGDKKYKCTQCDHAFSRSDHLKIHMKTHDNQKPFQCTVCNRGYSTAAALTSHMQNHHKRAAERANSPQISGPSYKCLQCTQIFRKPDELQNHTATHHLGEQLSSNSRSSNKRSTPPKTPNQYICMYCTKEVPSMEALQQHFQTKHSAIVNGKPPDDVFSNIPSAAAFPWLNFADTPALTLPPYSCRLCMSQFPSVTSLQKHFTTAHYLNSVLNNNIQSSNNNNNNNTKTSNNNTNSGGKSVGSPMPLFNWPAIASNGYHHHHSASGGGFLPDENVQTGPTDLSVSSSKHSGGGGKHHSSSGKHKSTTDDDRTHASSKKSRSSPGREPVPQHLSDARPTKPERTGSSHGYNAYEGKHQHYQQDQQQLQSAARSAALVASSNNKIQLPCPHCHLTFVHFEDYQQHVIGHFLMAAAEYACQECSTSFATSEHVQKHLMETHAQNFYRCMLCKEVFPTKSALKVHFSMNHGSEHRMFRCNNCTGLSRPLFQTEIEFIDHLRNTHYSARSPPPPAPPPVQTNLMLRCLVCHATFNTQSDMEQHLASHSKQFQCQFCSEAFHIEFLLDRHIQTHHSSVILNHLNRNRRESPNSVCTSPTFMSRSVDGGKHVMENGTTACDLCEKNDFRNELDLIAHKRTMHQASKLTNLSTKVSLHCAYCNENCKSRTELENHMKTHSQHGSNVGKHKCNICDEIYQSAISLAEHKLTHCKVATSTVCSHCKMIIDNEEQFYQHLQKHCNPVNVNGGHVTFPTSCIICRQTLVSDIEVKVHVHYHLSRVKEPPAVCGNCNRYKSSASSPCTGCSRSRNNATERCPDCGTMFETFGSLQHHLTTVHRKPFHCFKCKIGFESQQEATIHLGTHLATLNGSVDGIECGLCPCVLPTANGLQTHLIEHTFAGCKAYTCYLCSAIFTAPTGLQAHMTVDHSNETPPYDCPRPNCPAKFFFTAELDRHTLEHQGQDVLANMNFYKYQNKLMSVCESMSFKCAECYQSFLTQSDLQCHVYDRHQQKDATTEVKDVKLEETTGGDEVNGGSVGGVDKAGGKVVEKPIKKESVQDEVNVKTEHLEKDDGDEHEINNDSVTSVKNAGEDDDEDEDEELIDVGENNRVDEKPQADDADAH</sequence>
<feature type="region of interest" description="Disordered" evidence="6">
    <location>
        <begin position="320"/>
        <end position="339"/>
    </location>
</feature>
<dbReference type="SUPFAM" id="SSF57667">
    <property type="entry name" value="beta-beta-alpha zinc fingers"/>
    <property type="match status" value="3"/>
</dbReference>
<evidence type="ECO:0000256" key="3">
    <source>
        <dbReference type="ARBA" id="ARBA00022771"/>
    </source>
</evidence>
<feature type="domain" description="C2H2-type" evidence="7">
    <location>
        <begin position="742"/>
        <end position="769"/>
    </location>
</feature>
<feature type="compositionally biased region" description="Basic and acidic residues" evidence="6">
    <location>
        <begin position="1319"/>
        <end position="1335"/>
    </location>
</feature>
<proteinExistence type="predicted"/>
<evidence type="ECO:0000256" key="6">
    <source>
        <dbReference type="SAM" id="MobiDB-lite"/>
    </source>
</evidence>
<feature type="domain" description="C2H2-type" evidence="7">
    <location>
        <begin position="1118"/>
        <end position="1146"/>
    </location>
</feature>
<feature type="compositionally biased region" description="Acidic residues" evidence="6">
    <location>
        <begin position="43"/>
        <end position="62"/>
    </location>
</feature>
<feature type="compositionally biased region" description="Low complexity" evidence="6">
    <location>
        <begin position="437"/>
        <end position="458"/>
    </location>
</feature>
<dbReference type="InterPro" id="IPR036236">
    <property type="entry name" value="Znf_C2H2_sf"/>
</dbReference>
<organism evidence="8 9">
    <name type="scientific">Sipha flava</name>
    <name type="common">yellow sugarcane aphid</name>
    <dbReference type="NCBI Taxonomy" id="143950"/>
    <lineage>
        <taxon>Eukaryota</taxon>
        <taxon>Metazoa</taxon>
        <taxon>Ecdysozoa</taxon>
        <taxon>Arthropoda</taxon>
        <taxon>Hexapoda</taxon>
        <taxon>Insecta</taxon>
        <taxon>Pterygota</taxon>
        <taxon>Neoptera</taxon>
        <taxon>Paraneoptera</taxon>
        <taxon>Hemiptera</taxon>
        <taxon>Sternorrhyncha</taxon>
        <taxon>Aphidomorpha</taxon>
        <taxon>Aphidoidea</taxon>
        <taxon>Aphididae</taxon>
        <taxon>Sipha</taxon>
    </lineage>
</organism>
<feature type="domain" description="C2H2-type" evidence="7">
    <location>
        <begin position="1148"/>
        <end position="1177"/>
    </location>
</feature>
<feature type="compositionally biased region" description="Acidic residues" evidence="6">
    <location>
        <begin position="18"/>
        <end position="28"/>
    </location>
</feature>
<feature type="domain" description="C2H2-type" evidence="7">
    <location>
        <begin position="768"/>
        <end position="790"/>
    </location>
</feature>
<feature type="domain" description="C2H2-type" evidence="7">
    <location>
        <begin position="637"/>
        <end position="661"/>
    </location>
</feature>
<accession>A0A8B8GS50</accession>
<dbReference type="FunFam" id="3.30.160.60:FF:000100">
    <property type="entry name" value="Zinc finger 45-like"/>
    <property type="match status" value="1"/>
</dbReference>
<dbReference type="Proteomes" id="UP000694846">
    <property type="component" value="Unplaced"/>
</dbReference>
<protein>
    <submittedName>
        <fullName evidence="9">Zinc finger protein 423 isoform X1</fullName>
    </submittedName>
</protein>
<evidence type="ECO:0000256" key="1">
    <source>
        <dbReference type="ARBA" id="ARBA00022723"/>
    </source>
</evidence>
<dbReference type="GO" id="GO:0008270">
    <property type="term" value="F:zinc ion binding"/>
    <property type="evidence" value="ECO:0007669"/>
    <property type="project" value="UniProtKB-KW"/>
</dbReference>
<feature type="compositionally biased region" description="Acidic residues" evidence="6">
    <location>
        <begin position="1304"/>
        <end position="1316"/>
    </location>
</feature>
<feature type="compositionally biased region" description="Basic residues" evidence="6">
    <location>
        <begin position="516"/>
        <end position="526"/>
    </location>
</feature>
<evidence type="ECO:0000256" key="2">
    <source>
        <dbReference type="ARBA" id="ARBA00022737"/>
    </source>
</evidence>
<feature type="domain" description="C2H2-type" evidence="7">
    <location>
        <begin position="256"/>
        <end position="283"/>
    </location>
</feature>
<dbReference type="FunFam" id="3.30.160.60:FF:000446">
    <property type="entry name" value="Zinc finger protein"/>
    <property type="match status" value="1"/>
</dbReference>
<feature type="region of interest" description="Disordered" evidence="6">
    <location>
        <begin position="437"/>
        <end position="465"/>
    </location>
</feature>
<dbReference type="InterPro" id="IPR013087">
    <property type="entry name" value="Znf_C2H2_type"/>
</dbReference>
<feature type="compositionally biased region" description="Basic residues" evidence="6">
    <location>
        <begin position="1"/>
        <end position="13"/>
    </location>
</feature>
<feature type="compositionally biased region" description="Polar residues" evidence="6">
    <location>
        <begin position="64"/>
        <end position="74"/>
    </location>
</feature>
<keyword evidence="3 5" id="KW-0863">Zinc-finger</keyword>
<evidence type="ECO:0000256" key="5">
    <source>
        <dbReference type="PROSITE-ProRule" id="PRU00042"/>
    </source>
</evidence>
<dbReference type="FunFam" id="3.30.160.60:FF:000736">
    <property type="entry name" value="Zinc finger protein 423"/>
    <property type="match status" value="1"/>
</dbReference>
<feature type="domain" description="C2H2-type" evidence="7">
    <location>
        <begin position="200"/>
        <end position="227"/>
    </location>
</feature>
<dbReference type="Gene3D" id="3.30.160.60">
    <property type="entry name" value="Classic Zinc Finger"/>
    <property type="match status" value="9"/>
</dbReference>
<feature type="compositionally biased region" description="Gly residues" evidence="6">
    <location>
        <begin position="1244"/>
        <end position="1255"/>
    </location>
</feature>
<feature type="region of interest" description="Disordered" evidence="6">
    <location>
        <begin position="481"/>
        <end position="573"/>
    </location>
</feature>
<feature type="domain" description="C2H2-type" evidence="7">
    <location>
        <begin position="1199"/>
        <end position="1227"/>
    </location>
</feature>
<dbReference type="RefSeq" id="XP_025425446.1">
    <property type="nucleotide sequence ID" value="XM_025569661.1"/>
</dbReference>
<keyword evidence="8" id="KW-1185">Reference proteome</keyword>
<feature type="compositionally biased region" description="Low complexity" evidence="6">
    <location>
        <begin position="84"/>
        <end position="98"/>
    </location>
</feature>
<dbReference type="Pfam" id="PF13894">
    <property type="entry name" value="zf-C2H2_4"/>
    <property type="match status" value="1"/>
</dbReference>
<feature type="domain" description="C2H2-type" evidence="7">
    <location>
        <begin position="405"/>
        <end position="428"/>
    </location>
</feature>
<evidence type="ECO:0000313" key="9">
    <source>
        <dbReference type="RefSeq" id="XP_025425446.1"/>
    </source>
</evidence>
<feature type="compositionally biased region" description="Polar residues" evidence="6">
    <location>
        <begin position="105"/>
        <end position="116"/>
    </location>
</feature>
<feature type="region of interest" description="Disordered" evidence="6">
    <location>
        <begin position="1"/>
        <end position="145"/>
    </location>
</feature>
<dbReference type="PANTHER" id="PTHR24379:SF121">
    <property type="entry name" value="C2H2-TYPE DOMAIN-CONTAINING PROTEIN"/>
    <property type="match status" value="1"/>
</dbReference>
<feature type="domain" description="C2H2-type" evidence="7">
    <location>
        <begin position="871"/>
        <end position="898"/>
    </location>
</feature>
<evidence type="ECO:0000256" key="4">
    <source>
        <dbReference type="ARBA" id="ARBA00022833"/>
    </source>
</evidence>
<dbReference type="PANTHER" id="PTHR24379">
    <property type="entry name" value="KRAB AND ZINC FINGER DOMAIN-CONTAINING"/>
    <property type="match status" value="1"/>
</dbReference>